<dbReference type="OrthoDB" id="9797850at2"/>
<dbReference type="InterPro" id="IPR002491">
    <property type="entry name" value="ABC_transptr_periplasmic_BD"/>
</dbReference>
<sequence length="335" mass="36367">MLLSACGASEVVEESPAAAQGEGSSSYPLTVENCGSEVTFDGIPERVVSLDQNSTEILLSLGLEDRMVGTASWTDPVYASLKKANDEVPRLANEAPTYEVLLDVDPDFVTASFGRHYKSEGGVASRDRLNETGIDSYLSPTDCEGGRSINAGQARTRPLTLETLYQEIRDMAAIFDVPSRGEALVADLEERREAALDDVDLDGKKVAFWFADTRTPYIAGGYGAASLLARMSGMENVYDDVDDDWPAVGWESFVDQDPQVVVLGDLQRDRFPGDRLEDKIEFLKSDPLTNTLSAVQNECFVSLHGAEMNPAIRYVDGLEKIQAWAQASDGCAAGE</sequence>
<dbReference type="PROSITE" id="PS50983">
    <property type="entry name" value="FE_B12_PBP"/>
    <property type="match status" value="1"/>
</dbReference>
<dbReference type="InterPro" id="IPR050902">
    <property type="entry name" value="ABC_Transporter_SBP"/>
</dbReference>
<name>A0A556C3V5_BREAU</name>
<proteinExistence type="inferred from homology"/>
<dbReference type="PANTHER" id="PTHR30535">
    <property type="entry name" value="VITAMIN B12-BINDING PROTEIN"/>
    <property type="match status" value="1"/>
</dbReference>
<dbReference type="SUPFAM" id="SSF53807">
    <property type="entry name" value="Helical backbone' metal receptor"/>
    <property type="match status" value="1"/>
</dbReference>
<dbReference type="AlphaFoldDB" id="A0A556C3V5"/>
<protein>
    <submittedName>
        <fullName evidence="3">ABC transporter substrate-binding protein</fullName>
    </submittedName>
</protein>
<dbReference type="PANTHER" id="PTHR30535:SF7">
    <property type="entry name" value="IRON(III) DICITRATE-BINDING PROTEIN"/>
    <property type="match status" value="1"/>
</dbReference>
<reference evidence="3 4" key="1">
    <citation type="submission" date="2019-07" db="EMBL/GenBank/DDBJ databases">
        <title>Draft genome sequence of Brevibacterium aurantiacum XU54 isolated from Xinjiang China.</title>
        <authorList>
            <person name="Xu X."/>
        </authorList>
    </citation>
    <scope>NUCLEOTIDE SEQUENCE [LARGE SCALE GENOMIC DNA]</scope>
    <source>
        <strain evidence="3 4">XU54</strain>
    </source>
</reference>
<accession>A0A556C3V5</accession>
<evidence type="ECO:0000313" key="4">
    <source>
        <dbReference type="Proteomes" id="UP000316406"/>
    </source>
</evidence>
<dbReference type="EMBL" id="VLTK01000021">
    <property type="protein sequence ID" value="TSI12149.1"/>
    <property type="molecule type" value="Genomic_DNA"/>
</dbReference>
<evidence type="ECO:0000256" key="1">
    <source>
        <dbReference type="ARBA" id="ARBA00008814"/>
    </source>
</evidence>
<dbReference type="Pfam" id="PF01497">
    <property type="entry name" value="Peripla_BP_2"/>
    <property type="match status" value="1"/>
</dbReference>
<organism evidence="3 4">
    <name type="scientific">Brevibacterium aurantiacum</name>
    <dbReference type="NCBI Taxonomy" id="273384"/>
    <lineage>
        <taxon>Bacteria</taxon>
        <taxon>Bacillati</taxon>
        <taxon>Actinomycetota</taxon>
        <taxon>Actinomycetes</taxon>
        <taxon>Micrococcales</taxon>
        <taxon>Brevibacteriaceae</taxon>
        <taxon>Brevibacterium</taxon>
    </lineage>
</organism>
<feature type="domain" description="Fe/B12 periplasmic-binding" evidence="2">
    <location>
        <begin position="46"/>
        <end position="335"/>
    </location>
</feature>
<evidence type="ECO:0000259" key="2">
    <source>
        <dbReference type="PROSITE" id="PS50983"/>
    </source>
</evidence>
<keyword evidence="4" id="KW-1185">Reference proteome</keyword>
<dbReference type="Gene3D" id="3.40.50.1980">
    <property type="entry name" value="Nitrogenase molybdenum iron protein domain"/>
    <property type="match status" value="2"/>
</dbReference>
<comment type="caution">
    <text evidence="3">The sequence shown here is derived from an EMBL/GenBank/DDBJ whole genome shotgun (WGS) entry which is preliminary data.</text>
</comment>
<comment type="similarity">
    <text evidence="1">Belongs to the bacterial solute-binding protein 8 family.</text>
</comment>
<dbReference type="Proteomes" id="UP000316406">
    <property type="component" value="Unassembled WGS sequence"/>
</dbReference>
<evidence type="ECO:0000313" key="3">
    <source>
        <dbReference type="EMBL" id="TSI12149.1"/>
    </source>
</evidence>
<gene>
    <name evidence="3" type="ORF">FO013_20850</name>
</gene>